<keyword evidence="4 5" id="KW-0472">Membrane</keyword>
<evidence type="ECO:0000256" key="1">
    <source>
        <dbReference type="ARBA" id="ARBA00004141"/>
    </source>
</evidence>
<dbReference type="InterPro" id="IPR037185">
    <property type="entry name" value="EmrE-like"/>
</dbReference>
<dbReference type="Proteomes" id="UP001596201">
    <property type="component" value="Unassembled WGS sequence"/>
</dbReference>
<dbReference type="PANTHER" id="PTHR32322">
    <property type="entry name" value="INNER MEMBRANE TRANSPORTER"/>
    <property type="match status" value="1"/>
</dbReference>
<keyword evidence="2 5" id="KW-0812">Transmembrane</keyword>
<dbReference type="RefSeq" id="WP_345777741.1">
    <property type="nucleotide sequence ID" value="NZ_JAJCVJ010000001.1"/>
</dbReference>
<feature type="transmembrane region" description="Helical" evidence="5">
    <location>
        <begin position="248"/>
        <end position="265"/>
    </location>
</feature>
<name>A0ABD5R603_9EURY</name>
<protein>
    <submittedName>
        <fullName evidence="7">DMT family transporter</fullName>
    </submittedName>
</protein>
<dbReference type="PANTHER" id="PTHR32322:SF2">
    <property type="entry name" value="EAMA DOMAIN-CONTAINING PROTEIN"/>
    <property type="match status" value="1"/>
</dbReference>
<comment type="subcellular location">
    <subcellularLocation>
        <location evidence="1">Membrane</location>
        <topology evidence="1">Multi-pass membrane protein</topology>
    </subcellularLocation>
</comment>
<dbReference type="Gene3D" id="1.10.3730.20">
    <property type="match status" value="1"/>
</dbReference>
<feature type="transmembrane region" description="Helical" evidence="5">
    <location>
        <begin position="99"/>
        <end position="116"/>
    </location>
</feature>
<evidence type="ECO:0000259" key="6">
    <source>
        <dbReference type="Pfam" id="PF00892"/>
    </source>
</evidence>
<gene>
    <name evidence="7" type="ORF">ACFPJ5_00130</name>
</gene>
<dbReference type="InterPro" id="IPR050638">
    <property type="entry name" value="AA-Vitamin_Transporters"/>
</dbReference>
<keyword evidence="3 5" id="KW-1133">Transmembrane helix</keyword>
<evidence type="ECO:0000256" key="2">
    <source>
        <dbReference type="ARBA" id="ARBA00022692"/>
    </source>
</evidence>
<proteinExistence type="predicted"/>
<feature type="transmembrane region" description="Helical" evidence="5">
    <location>
        <begin position="215"/>
        <end position="236"/>
    </location>
</feature>
<feature type="transmembrane region" description="Helical" evidence="5">
    <location>
        <begin position="183"/>
        <end position="203"/>
    </location>
</feature>
<dbReference type="GO" id="GO:0016020">
    <property type="term" value="C:membrane"/>
    <property type="evidence" value="ECO:0007669"/>
    <property type="project" value="UniProtKB-SubCell"/>
</dbReference>
<accession>A0ABD5R603</accession>
<feature type="transmembrane region" description="Helical" evidence="5">
    <location>
        <begin position="152"/>
        <end position="171"/>
    </location>
</feature>
<feature type="transmembrane region" description="Helical" evidence="5">
    <location>
        <begin position="123"/>
        <end position="140"/>
    </location>
</feature>
<evidence type="ECO:0000313" key="7">
    <source>
        <dbReference type="EMBL" id="MFC5365327.1"/>
    </source>
</evidence>
<evidence type="ECO:0000313" key="8">
    <source>
        <dbReference type="Proteomes" id="UP001596201"/>
    </source>
</evidence>
<evidence type="ECO:0000256" key="5">
    <source>
        <dbReference type="SAM" id="Phobius"/>
    </source>
</evidence>
<sequence length="300" mass="31384">MGRYRNAGLFVLLAVLFGASFVAIEAGLGPLPPLLFAGIRFDLAVPPLLVYSAWRYDAWLPRSRADFAGILVAGVAVVAANNGLLFLGQQTTTPATASVMYGLNPILAPLFAVVLLEDRIDLRDGLGILLGLVGVIVIVQPNPETLTQGSTVGQLLVLGAAVAVAFGSVLLRRFDTDLDSVPLTAWAMALGAGLLHVASLALGEQVGPGATAPSVVVALLSLSLFSTALAYPIYFGLIRDIGPVRANLVAYLVPVVAALTGWLLLQEPVTVETVLGFLVVVAGVSLLERRVLAVEFARLR</sequence>
<feature type="transmembrane region" description="Helical" evidence="5">
    <location>
        <begin position="33"/>
        <end position="54"/>
    </location>
</feature>
<keyword evidence="8" id="KW-1185">Reference proteome</keyword>
<dbReference type="SUPFAM" id="SSF103481">
    <property type="entry name" value="Multidrug resistance efflux transporter EmrE"/>
    <property type="match status" value="2"/>
</dbReference>
<evidence type="ECO:0000256" key="4">
    <source>
        <dbReference type="ARBA" id="ARBA00023136"/>
    </source>
</evidence>
<feature type="domain" description="EamA" evidence="6">
    <location>
        <begin position="9"/>
        <end position="139"/>
    </location>
</feature>
<feature type="domain" description="EamA" evidence="6">
    <location>
        <begin position="153"/>
        <end position="287"/>
    </location>
</feature>
<reference evidence="7 8" key="1">
    <citation type="journal article" date="2019" name="Int. J. Syst. Evol. Microbiol.">
        <title>The Global Catalogue of Microorganisms (GCM) 10K type strain sequencing project: providing services to taxonomists for standard genome sequencing and annotation.</title>
        <authorList>
            <consortium name="The Broad Institute Genomics Platform"/>
            <consortium name="The Broad Institute Genome Sequencing Center for Infectious Disease"/>
            <person name="Wu L."/>
            <person name="Ma J."/>
        </authorList>
    </citation>
    <scope>NUCLEOTIDE SEQUENCE [LARGE SCALE GENOMIC DNA]</scope>
    <source>
        <strain evidence="7 8">CGMCC 1.12237</strain>
    </source>
</reference>
<organism evidence="7 8">
    <name type="scientific">Salinirubrum litoreum</name>
    <dbReference type="NCBI Taxonomy" id="1126234"/>
    <lineage>
        <taxon>Archaea</taxon>
        <taxon>Methanobacteriati</taxon>
        <taxon>Methanobacteriota</taxon>
        <taxon>Stenosarchaea group</taxon>
        <taxon>Halobacteria</taxon>
        <taxon>Halobacteriales</taxon>
        <taxon>Haloferacaceae</taxon>
        <taxon>Salinirubrum</taxon>
    </lineage>
</organism>
<dbReference type="EMBL" id="JBHSKX010000001">
    <property type="protein sequence ID" value="MFC5365327.1"/>
    <property type="molecule type" value="Genomic_DNA"/>
</dbReference>
<feature type="transmembrane region" description="Helical" evidence="5">
    <location>
        <begin position="271"/>
        <end position="292"/>
    </location>
</feature>
<evidence type="ECO:0000256" key="3">
    <source>
        <dbReference type="ARBA" id="ARBA00022989"/>
    </source>
</evidence>
<comment type="caution">
    <text evidence="7">The sequence shown here is derived from an EMBL/GenBank/DDBJ whole genome shotgun (WGS) entry which is preliminary data.</text>
</comment>
<feature type="transmembrane region" description="Helical" evidence="5">
    <location>
        <begin position="66"/>
        <end position="87"/>
    </location>
</feature>
<dbReference type="AlphaFoldDB" id="A0ABD5R603"/>
<dbReference type="Pfam" id="PF00892">
    <property type="entry name" value="EamA"/>
    <property type="match status" value="2"/>
</dbReference>
<dbReference type="InterPro" id="IPR000620">
    <property type="entry name" value="EamA_dom"/>
</dbReference>